<name>A0ABQ9VS87_SAGOE</name>
<protein>
    <submittedName>
        <fullName evidence="2">Uncharacterized protein</fullName>
    </submittedName>
</protein>
<dbReference type="Proteomes" id="UP001266305">
    <property type="component" value="Unassembled WGS sequence"/>
</dbReference>
<comment type="caution">
    <text evidence="2">The sequence shown here is derived from an EMBL/GenBank/DDBJ whole genome shotgun (WGS) entry which is preliminary data.</text>
</comment>
<evidence type="ECO:0000313" key="2">
    <source>
        <dbReference type="EMBL" id="KAK2112247.1"/>
    </source>
</evidence>
<accession>A0ABQ9VS87</accession>
<feature type="region of interest" description="Disordered" evidence="1">
    <location>
        <begin position="16"/>
        <end position="50"/>
    </location>
</feature>
<feature type="compositionally biased region" description="Low complexity" evidence="1">
    <location>
        <begin position="306"/>
        <end position="320"/>
    </location>
</feature>
<gene>
    <name evidence="2" type="ORF">P7K49_011994</name>
</gene>
<proteinExistence type="predicted"/>
<feature type="region of interest" description="Disordered" evidence="1">
    <location>
        <begin position="174"/>
        <end position="203"/>
    </location>
</feature>
<evidence type="ECO:0000256" key="1">
    <source>
        <dbReference type="SAM" id="MobiDB-lite"/>
    </source>
</evidence>
<organism evidence="2 3">
    <name type="scientific">Saguinus oedipus</name>
    <name type="common">Cotton-top tamarin</name>
    <name type="synonym">Oedipomidas oedipus</name>
    <dbReference type="NCBI Taxonomy" id="9490"/>
    <lineage>
        <taxon>Eukaryota</taxon>
        <taxon>Metazoa</taxon>
        <taxon>Chordata</taxon>
        <taxon>Craniata</taxon>
        <taxon>Vertebrata</taxon>
        <taxon>Euteleostomi</taxon>
        <taxon>Mammalia</taxon>
        <taxon>Eutheria</taxon>
        <taxon>Euarchontoglires</taxon>
        <taxon>Primates</taxon>
        <taxon>Haplorrhini</taxon>
        <taxon>Platyrrhini</taxon>
        <taxon>Cebidae</taxon>
        <taxon>Callitrichinae</taxon>
        <taxon>Saguinus</taxon>
    </lineage>
</organism>
<reference evidence="2 3" key="1">
    <citation type="submission" date="2023-05" db="EMBL/GenBank/DDBJ databases">
        <title>B98-5 Cell Line De Novo Hybrid Assembly: An Optical Mapping Approach.</title>
        <authorList>
            <person name="Kananen K."/>
            <person name="Auerbach J.A."/>
            <person name="Kautto E."/>
            <person name="Blachly J.S."/>
        </authorList>
    </citation>
    <scope>NUCLEOTIDE SEQUENCE [LARGE SCALE GENOMIC DNA]</scope>
    <source>
        <strain evidence="2">B95-8</strain>
        <tissue evidence="2">Cell line</tissue>
    </source>
</reference>
<feature type="region of interest" description="Disordered" evidence="1">
    <location>
        <begin position="285"/>
        <end position="330"/>
    </location>
</feature>
<dbReference type="EMBL" id="JASSZA010000005">
    <property type="protein sequence ID" value="KAK2112247.1"/>
    <property type="molecule type" value="Genomic_DNA"/>
</dbReference>
<feature type="region of interest" description="Disordered" evidence="1">
    <location>
        <begin position="101"/>
        <end position="146"/>
    </location>
</feature>
<keyword evidence="3" id="KW-1185">Reference proteome</keyword>
<feature type="compositionally biased region" description="Low complexity" evidence="1">
    <location>
        <begin position="28"/>
        <end position="38"/>
    </location>
</feature>
<sequence length="330" mass="35651">MASPCPPTPSLGGVGREACGHHHRTNCSTSPPSSSDASLRFPDSNGLLQTPRWDEPQRVCALEQICGVFRVDLGHMRSLRLFFSSLGFAVDGVGTQGPVWSLHSQDRPATDSSNETHGLRRSRRVQKLGGFPDPEPHSSLSSKGSRGWADSTDGCLFHPHTTEEVCSQEVLLAHAPPGSKPDSRHPASTPQSPGRRGPCSRAGGLGERAILAGLQRGAPGPPRKEQFRHLQQRGDEACTSGQLVVASRESQYKVFHFHHGGLDKLSDVFQQWKYCTEMQLKDQVAHRTTPARPEADTPHPLRGPTSSLGSVSGVPGPRGLRGMTHGSFRP</sequence>
<evidence type="ECO:0000313" key="3">
    <source>
        <dbReference type="Proteomes" id="UP001266305"/>
    </source>
</evidence>